<comment type="caution">
    <text evidence="1">The sequence shown here is derived from an EMBL/GenBank/DDBJ whole genome shotgun (WGS) entry which is preliminary data.</text>
</comment>
<protein>
    <submittedName>
        <fullName evidence="1">Uncharacterized protein</fullName>
    </submittedName>
</protein>
<proteinExistence type="predicted"/>
<accession>A0AAV3Z994</accession>
<evidence type="ECO:0000313" key="2">
    <source>
        <dbReference type="Proteomes" id="UP000735302"/>
    </source>
</evidence>
<name>A0AAV3Z994_9GAST</name>
<gene>
    <name evidence="1" type="ORF">PoB_001751800</name>
</gene>
<organism evidence="1 2">
    <name type="scientific">Plakobranchus ocellatus</name>
    <dbReference type="NCBI Taxonomy" id="259542"/>
    <lineage>
        <taxon>Eukaryota</taxon>
        <taxon>Metazoa</taxon>
        <taxon>Spiralia</taxon>
        <taxon>Lophotrochozoa</taxon>
        <taxon>Mollusca</taxon>
        <taxon>Gastropoda</taxon>
        <taxon>Heterobranchia</taxon>
        <taxon>Euthyneura</taxon>
        <taxon>Panpulmonata</taxon>
        <taxon>Sacoglossa</taxon>
        <taxon>Placobranchoidea</taxon>
        <taxon>Plakobranchidae</taxon>
        <taxon>Plakobranchus</taxon>
    </lineage>
</organism>
<dbReference type="EMBL" id="BLXT01002086">
    <property type="protein sequence ID" value="GFN91012.1"/>
    <property type="molecule type" value="Genomic_DNA"/>
</dbReference>
<sequence length="74" mass="8373">MVIFKPLTMMTHRSDKTITTKQSTARAGPALDVMDNIQSEIKDGMHWLVSRKVVPVVTNCRTGRYKEDQGTLHT</sequence>
<keyword evidence="2" id="KW-1185">Reference proteome</keyword>
<dbReference type="AlphaFoldDB" id="A0AAV3Z994"/>
<dbReference type="Proteomes" id="UP000735302">
    <property type="component" value="Unassembled WGS sequence"/>
</dbReference>
<evidence type="ECO:0000313" key="1">
    <source>
        <dbReference type="EMBL" id="GFN91012.1"/>
    </source>
</evidence>
<reference evidence="1 2" key="1">
    <citation type="journal article" date="2021" name="Elife">
        <title>Chloroplast acquisition without the gene transfer in kleptoplastic sea slugs, Plakobranchus ocellatus.</title>
        <authorList>
            <person name="Maeda T."/>
            <person name="Takahashi S."/>
            <person name="Yoshida T."/>
            <person name="Shimamura S."/>
            <person name="Takaki Y."/>
            <person name="Nagai Y."/>
            <person name="Toyoda A."/>
            <person name="Suzuki Y."/>
            <person name="Arimoto A."/>
            <person name="Ishii H."/>
            <person name="Satoh N."/>
            <person name="Nishiyama T."/>
            <person name="Hasebe M."/>
            <person name="Maruyama T."/>
            <person name="Minagawa J."/>
            <person name="Obokata J."/>
            <person name="Shigenobu S."/>
        </authorList>
    </citation>
    <scope>NUCLEOTIDE SEQUENCE [LARGE SCALE GENOMIC DNA]</scope>
</reference>